<dbReference type="PANTHER" id="PTHR34580">
    <property type="match status" value="1"/>
</dbReference>
<dbReference type="PANTHER" id="PTHR34580:SF1">
    <property type="entry name" value="PROTEIN PAFC"/>
    <property type="match status" value="1"/>
</dbReference>
<dbReference type="InterPro" id="IPR051534">
    <property type="entry name" value="CBASS_pafABC_assoc_protein"/>
</dbReference>
<keyword evidence="2" id="KW-1185">Reference proteome</keyword>
<proteinExistence type="predicted"/>
<sequence>MARDLSSGRLERLKGLVALFDRKGGYHKGELMASMGYRCARTMERDLKLLREQLGVDIRFDNASRRYRIARIDRMPVSLSLSPNEASALSFALEIAQRLTPQMSHLFQGVQQMLEGQVPSRILAVGRDVGRSAVSCPVVPPDGGVFLSLVEAMRDRKRTNITLKGPAGKPGKRFLLDPWGFSLSGVLWLVRGYDPLAGSVISYIVNSITSVEQLGTGDFVSPGEIPSGGVSFRFKVTLPVGQALPEARLFLEEGEGDGVMGWAPDHDDVVRWALASAPYVKLVDPPELLNRVDKMLGAFGLKGFLPR</sequence>
<dbReference type="EMBL" id="CM001377">
    <property type="protein sequence ID" value="EHM09384.1"/>
    <property type="molecule type" value="Genomic_DNA"/>
</dbReference>
<dbReference type="AlphaFoldDB" id="H0UNH7"/>
<dbReference type="HOGENOM" id="CLU_041141_4_1_0"/>
<reference evidence="1 2" key="1">
    <citation type="submission" date="2011-10" db="EMBL/GenBank/DDBJ databases">
        <title>The Noncontiguous Finished genome of Thermanaerovibrio velox DSM 12556.</title>
        <authorList>
            <consortium name="US DOE Joint Genome Institute (JGI-PGF)"/>
            <person name="Lucas S."/>
            <person name="Copeland A."/>
            <person name="Lapidus A."/>
            <person name="Glavina del Rio T."/>
            <person name="Dalin E."/>
            <person name="Tice H."/>
            <person name="Bruce D."/>
            <person name="Goodwin L."/>
            <person name="Pitluck S."/>
            <person name="Peters L."/>
            <person name="Mikhailova N."/>
            <person name="Teshima H."/>
            <person name="Kyrpides N."/>
            <person name="Mavromatis K."/>
            <person name="Ivanova N."/>
            <person name="Markowitz V."/>
            <person name="Cheng J.-F."/>
            <person name="Hugenholtz P."/>
            <person name="Woyke T."/>
            <person name="Wu D."/>
            <person name="Spring S."/>
            <person name="Brambilla E.-M."/>
            <person name="Klenk H.-P."/>
            <person name="Eisen J.A."/>
        </authorList>
    </citation>
    <scope>NUCLEOTIDE SEQUENCE [LARGE SCALE GENOMIC DNA]</scope>
    <source>
        <strain evidence="1 2">DSM 12556</strain>
    </source>
</reference>
<dbReference type="RefSeq" id="WP_006582877.1">
    <property type="nucleotide sequence ID" value="NZ_CM001377.1"/>
</dbReference>
<dbReference type="Proteomes" id="UP000005730">
    <property type="component" value="Chromosome"/>
</dbReference>
<evidence type="ECO:0000313" key="2">
    <source>
        <dbReference type="Proteomes" id="UP000005730"/>
    </source>
</evidence>
<organism evidence="1 2">
    <name type="scientific">Thermanaerovibrio velox DSM 12556</name>
    <dbReference type="NCBI Taxonomy" id="926567"/>
    <lineage>
        <taxon>Bacteria</taxon>
        <taxon>Thermotogati</taxon>
        <taxon>Synergistota</taxon>
        <taxon>Synergistia</taxon>
        <taxon>Synergistales</taxon>
        <taxon>Synergistaceae</taxon>
        <taxon>Thermanaerovibrio</taxon>
    </lineage>
</organism>
<dbReference type="OrthoDB" id="3990at2"/>
<dbReference type="eggNOG" id="COG2378">
    <property type="taxonomic scope" value="Bacteria"/>
</dbReference>
<protein>
    <submittedName>
        <fullName evidence="1">Uncharacterized protein</fullName>
    </submittedName>
</protein>
<gene>
    <name evidence="1" type="ORF">TheveDRAFT_0200</name>
</gene>
<name>H0UNH7_9BACT</name>
<accession>H0UNH7</accession>
<evidence type="ECO:0000313" key="1">
    <source>
        <dbReference type="EMBL" id="EHM09384.1"/>
    </source>
</evidence>
<dbReference type="STRING" id="926567.TheveDRAFT_0200"/>